<reference evidence="2" key="1">
    <citation type="submission" date="2006-12" db="EMBL/GenBank/DDBJ databases">
        <title>Complete sequence of Mycobacterium vanbaalenii PYR-1.</title>
        <authorList>
            <consortium name="US DOE Joint Genome Institute"/>
            <person name="Copeland A."/>
            <person name="Lucas S."/>
            <person name="Lapidus A."/>
            <person name="Barry K."/>
            <person name="Detter J.C."/>
            <person name="Glavina del Rio T."/>
            <person name="Hammon N."/>
            <person name="Israni S."/>
            <person name="Dalin E."/>
            <person name="Tice H."/>
            <person name="Pitluck S."/>
            <person name="Singan V."/>
            <person name="Schmutz J."/>
            <person name="Larimer F."/>
            <person name="Land M."/>
            <person name="Hauser L."/>
            <person name="Kyrpides N."/>
            <person name="Anderson I.J."/>
            <person name="Miller C."/>
            <person name="Richardson P."/>
        </authorList>
    </citation>
    <scope>NUCLEOTIDE SEQUENCE [LARGE SCALE GENOMIC DNA]</scope>
    <source>
        <strain evidence="2">PYR-1</strain>
    </source>
</reference>
<dbReference type="Gene3D" id="3.30.10.20">
    <property type="match status" value="1"/>
</dbReference>
<dbReference type="KEGG" id="mva:Mvan_3890"/>
<dbReference type="CDD" id="cd06577">
    <property type="entry name" value="PASTA_pknB"/>
    <property type="match status" value="1"/>
</dbReference>
<protein>
    <recommendedName>
        <fullName evidence="4">PASTA domain-containing protein</fullName>
    </recommendedName>
</protein>
<dbReference type="eggNOG" id="ENOG5034BFA">
    <property type="taxonomic scope" value="Bacteria"/>
</dbReference>
<organism evidence="2 3">
    <name type="scientific">Mycolicibacterium vanbaalenii (strain DSM 7251 / JCM 13017 / BCRC 16820 / KCTC 9966 / NRRL B-24157 / PYR-1)</name>
    <name type="common">Mycobacterium vanbaalenii</name>
    <dbReference type="NCBI Taxonomy" id="350058"/>
    <lineage>
        <taxon>Bacteria</taxon>
        <taxon>Bacillati</taxon>
        <taxon>Actinomycetota</taxon>
        <taxon>Actinomycetes</taxon>
        <taxon>Mycobacteriales</taxon>
        <taxon>Mycobacteriaceae</taxon>
        <taxon>Mycolicibacterium</taxon>
    </lineage>
</organism>
<evidence type="ECO:0008006" key="4">
    <source>
        <dbReference type="Google" id="ProtNLM"/>
    </source>
</evidence>
<dbReference type="Proteomes" id="UP000009159">
    <property type="component" value="Chromosome"/>
</dbReference>
<dbReference type="EMBL" id="CP000511">
    <property type="protein sequence ID" value="ABM14669.1"/>
    <property type="molecule type" value="Genomic_DNA"/>
</dbReference>
<evidence type="ECO:0000313" key="2">
    <source>
        <dbReference type="EMBL" id="ABM14669.1"/>
    </source>
</evidence>
<gene>
    <name evidence="2" type="ordered locus">Mvan_3890</name>
</gene>
<dbReference type="InterPro" id="IPR005543">
    <property type="entry name" value="PASTA_dom"/>
</dbReference>
<proteinExistence type="predicted"/>
<accession>A1TBW9</accession>
<dbReference type="AlphaFoldDB" id="A1TBW9"/>
<evidence type="ECO:0000256" key="1">
    <source>
        <dbReference type="SAM" id="MobiDB-lite"/>
    </source>
</evidence>
<feature type="region of interest" description="Disordered" evidence="1">
    <location>
        <begin position="53"/>
        <end position="77"/>
    </location>
</feature>
<dbReference type="STRING" id="350058.Mvan_3890"/>
<name>A1TBW9_MYCVP</name>
<evidence type="ECO:0000313" key="3">
    <source>
        <dbReference type="Proteomes" id="UP000009159"/>
    </source>
</evidence>
<sequence>MGGVFVCLDRIKLMKQIALVVSALTLLLAACGGGSEQSPETVTVTSTTQAAPAYTPPAPVAPTKQQEVAPAPEASSWTMPNLIGRDLQAAQDAIQALTDYAIAFSTSTDLTGAARAQLMDRNWQVCSSSPPAGSTLTAGTPVDFGVVKMSEQCP</sequence>
<dbReference type="HOGENOM" id="CLU_1729379_0_0_11"/>
<keyword evidence="3" id="KW-1185">Reference proteome</keyword>